<dbReference type="SUPFAM" id="SSF46689">
    <property type="entry name" value="Homeodomain-like"/>
    <property type="match status" value="1"/>
</dbReference>
<keyword evidence="5 6" id="KW-0539">Nucleus</keyword>
<proteinExistence type="inferred from homology"/>
<feature type="DNA-binding region" description="Homeobox" evidence="6">
    <location>
        <begin position="197"/>
        <end position="253"/>
    </location>
</feature>
<dbReference type="InterPro" id="IPR008422">
    <property type="entry name" value="KN_HD"/>
</dbReference>
<feature type="domain" description="Homeobox" evidence="8">
    <location>
        <begin position="195"/>
        <end position="252"/>
    </location>
</feature>
<evidence type="ECO:0000256" key="5">
    <source>
        <dbReference type="ARBA" id="ARBA00023242"/>
    </source>
</evidence>
<evidence type="ECO:0000256" key="3">
    <source>
        <dbReference type="ARBA" id="ARBA00023125"/>
    </source>
</evidence>
<dbReference type="SMART" id="SM00389">
    <property type="entry name" value="HOX"/>
    <property type="match status" value="1"/>
</dbReference>
<evidence type="ECO:0000256" key="1">
    <source>
        <dbReference type="ARBA" id="ARBA00004123"/>
    </source>
</evidence>
<evidence type="ECO:0000256" key="6">
    <source>
        <dbReference type="PROSITE-ProRule" id="PRU00108"/>
    </source>
</evidence>
<dbReference type="InterPro" id="IPR001356">
    <property type="entry name" value="HD"/>
</dbReference>
<feature type="region of interest" description="Disordered" evidence="7">
    <location>
        <begin position="208"/>
        <end position="230"/>
    </location>
</feature>
<name>A0A8C9DW74_PHOSS</name>
<evidence type="ECO:0000313" key="10">
    <source>
        <dbReference type="Ensembl" id="ENSPSNP00000001178.1"/>
    </source>
</evidence>
<feature type="domain" description="PBC" evidence="9">
    <location>
        <begin position="64"/>
        <end position="206"/>
    </location>
</feature>
<dbReference type="GO" id="GO:0003700">
    <property type="term" value="F:DNA-binding transcription factor activity"/>
    <property type="evidence" value="ECO:0007669"/>
    <property type="project" value="InterPro"/>
</dbReference>
<reference evidence="10" key="1">
    <citation type="submission" date="2019-08" db="EMBL/GenBank/DDBJ databases">
        <title>Phocoena sinus (Vaquita) genome, mPhoSin1, primary haplotype.</title>
        <authorList>
            <person name="Morin P."/>
            <person name="Mountcastle J."/>
            <person name="Fungtammasan C."/>
            <person name="Rhie A."/>
            <person name="Rojas-Bracho L."/>
            <person name="Smith C.R."/>
            <person name="Taylor B.L."/>
            <person name="Gulland F.M.D."/>
            <person name="Musser W."/>
            <person name="Houck M."/>
            <person name="Haase B."/>
            <person name="Paez S."/>
            <person name="Howe K."/>
            <person name="Torrance J."/>
            <person name="Formenti G."/>
            <person name="Phillippy A."/>
            <person name="Ryder O."/>
            <person name="Jarvis E.D."/>
            <person name="Fedrigo O."/>
        </authorList>
    </citation>
    <scope>NUCLEOTIDE SEQUENCE [LARGE SCALE GENOMIC DNA]</scope>
</reference>
<feature type="compositionally biased region" description="Polar residues" evidence="7">
    <location>
        <begin position="279"/>
        <end position="296"/>
    </location>
</feature>
<reference evidence="10" key="2">
    <citation type="submission" date="2025-08" db="UniProtKB">
        <authorList>
            <consortium name="Ensembl"/>
        </authorList>
    </citation>
    <scope>IDENTIFICATION</scope>
</reference>
<evidence type="ECO:0000256" key="7">
    <source>
        <dbReference type="SAM" id="MobiDB-lite"/>
    </source>
</evidence>
<dbReference type="Gene3D" id="1.10.10.60">
    <property type="entry name" value="Homeodomain-like"/>
    <property type="match status" value="1"/>
</dbReference>
<dbReference type="InterPro" id="IPR005542">
    <property type="entry name" value="PBX_PBC_dom"/>
</dbReference>
<evidence type="ECO:0000256" key="2">
    <source>
        <dbReference type="ARBA" id="ARBA00007601"/>
    </source>
</evidence>
<keyword evidence="11" id="KW-1185">Reference proteome</keyword>
<keyword evidence="4 6" id="KW-0371">Homeobox</keyword>
<feature type="region of interest" description="Disordered" evidence="7">
    <location>
        <begin position="1"/>
        <end position="25"/>
    </location>
</feature>
<evidence type="ECO:0000259" key="8">
    <source>
        <dbReference type="PROSITE" id="PS50071"/>
    </source>
</evidence>
<feature type="region of interest" description="Disordered" evidence="7">
    <location>
        <begin position="272"/>
        <end position="296"/>
    </location>
</feature>
<comment type="similarity">
    <text evidence="2">Belongs to the TALE/PBX homeobox family.</text>
</comment>
<sequence length="403" mass="44056">MDTLCCRPADPRRSPPRPPPGSDTDDVLQIMAITDQSLDEAQARCWRGLGGGHPKSTPFSALWLNIRGIPEEGPPDAQLQKLDNMLLAEGMCRPEKHRRGAQAVAGTATPGGCPNDNGPERSDYRAKLSQIRQIYHSELEKYEPACREFTTHVTSLLREQSRIRPVSPKEIEHMVGILHGKFNSVPIQLKESTCEAVMTLRSRFLDARSGPTYPRNPYPSEETKEELPRKGGITVSQVSNWFGNERIWYKKNMGKFQEGATIYTGKMAEDTTDVRGPGSQASCPLRTSWSSGPFPRTSTSDTLITLQTLASLRPAPGEGSLLGQVSLQHSPKDTCGLPDSVIGLTWSPGGWRVLGTGYLDRVSVHHGDECRLAEPPQGAQLCGASLGKDLHASQDSMTAEGFA</sequence>
<dbReference type="GeneTree" id="ENSGT00940000162643"/>
<dbReference type="CDD" id="cd00086">
    <property type="entry name" value="homeodomain"/>
    <property type="match status" value="1"/>
</dbReference>
<dbReference type="PROSITE" id="PS50071">
    <property type="entry name" value="HOMEOBOX_2"/>
    <property type="match status" value="1"/>
</dbReference>
<dbReference type="Pfam" id="PF03792">
    <property type="entry name" value="PBC"/>
    <property type="match status" value="1"/>
</dbReference>
<protein>
    <submittedName>
        <fullName evidence="10">PBX homeobox 4</fullName>
    </submittedName>
</protein>
<gene>
    <name evidence="10" type="primary">PBX4</name>
</gene>
<organism evidence="10 11">
    <name type="scientific">Phocoena sinus</name>
    <name type="common">Vaquita</name>
    <dbReference type="NCBI Taxonomy" id="42100"/>
    <lineage>
        <taxon>Eukaryota</taxon>
        <taxon>Metazoa</taxon>
        <taxon>Chordata</taxon>
        <taxon>Craniata</taxon>
        <taxon>Vertebrata</taxon>
        <taxon>Euteleostomi</taxon>
        <taxon>Mammalia</taxon>
        <taxon>Eutheria</taxon>
        <taxon>Laurasiatheria</taxon>
        <taxon>Artiodactyla</taxon>
        <taxon>Whippomorpha</taxon>
        <taxon>Cetacea</taxon>
        <taxon>Odontoceti</taxon>
        <taxon>Phocoenidae</taxon>
        <taxon>Phocoena</taxon>
    </lineage>
</organism>
<evidence type="ECO:0000313" key="11">
    <source>
        <dbReference type="Proteomes" id="UP000694554"/>
    </source>
</evidence>
<dbReference type="GO" id="GO:0005634">
    <property type="term" value="C:nucleus"/>
    <property type="evidence" value="ECO:0007669"/>
    <property type="project" value="UniProtKB-SubCell"/>
</dbReference>
<dbReference type="PROSITE" id="PS51978">
    <property type="entry name" value="PBC"/>
    <property type="match status" value="1"/>
</dbReference>
<feature type="region of interest" description="Disordered" evidence="7">
    <location>
        <begin position="101"/>
        <end position="122"/>
    </location>
</feature>
<dbReference type="PANTHER" id="PTHR11850">
    <property type="entry name" value="HOMEOBOX PROTEIN TRANSCRIPTION FACTORS"/>
    <property type="match status" value="1"/>
</dbReference>
<dbReference type="Pfam" id="PF05920">
    <property type="entry name" value="Homeobox_KN"/>
    <property type="match status" value="1"/>
</dbReference>
<dbReference type="AlphaFoldDB" id="A0A8C9DW74"/>
<dbReference type="Proteomes" id="UP000694554">
    <property type="component" value="Chromosome 3"/>
</dbReference>
<comment type="subcellular location">
    <subcellularLocation>
        <location evidence="1 6">Nucleus</location>
    </subcellularLocation>
</comment>
<evidence type="ECO:0000256" key="4">
    <source>
        <dbReference type="ARBA" id="ARBA00023155"/>
    </source>
</evidence>
<dbReference type="Ensembl" id="ENSPSNT00000001397.1">
    <property type="protein sequence ID" value="ENSPSNP00000001178.1"/>
    <property type="gene ID" value="ENSPSNG00000000937.1"/>
</dbReference>
<keyword evidence="3 6" id="KW-0238">DNA-binding</keyword>
<dbReference type="GO" id="GO:0003677">
    <property type="term" value="F:DNA binding"/>
    <property type="evidence" value="ECO:0007669"/>
    <property type="project" value="UniProtKB-UniRule"/>
</dbReference>
<accession>A0A8C9DW74</accession>
<dbReference type="InterPro" id="IPR050224">
    <property type="entry name" value="TALE_homeobox"/>
</dbReference>
<dbReference type="InterPro" id="IPR009057">
    <property type="entry name" value="Homeodomain-like_sf"/>
</dbReference>
<evidence type="ECO:0000259" key="9">
    <source>
        <dbReference type="PROSITE" id="PS51978"/>
    </source>
</evidence>
<reference evidence="10" key="3">
    <citation type="submission" date="2025-09" db="UniProtKB">
        <authorList>
            <consortium name="Ensembl"/>
        </authorList>
    </citation>
    <scope>IDENTIFICATION</scope>
</reference>